<reference evidence="5 6" key="1">
    <citation type="journal article" date="2012" name="BMC Genomics">
        <title>Comparative genomic analysis and phylogenetic position of Theileria equi.</title>
        <authorList>
            <person name="Kappmeyer L.S."/>
            <person name="Thiagarajan M."/>
            <person name="Herndon D.R."/>
            <person name="Ramsay J.D."/>
            <person name="Caler E."/>
            <person name="Djikeng A."/>
            <person name="Gillespie J.J."/>
            <person name="Lau A.O."/>
            <person name="Roalson E.H."/>
            <person name="Silva J.C."/>
            <person name="Silva M.G."/>
            <person name="Suarez C.E."/>
            <person name="Ueti M.W."/>
            <person name="Nene V.M."/>
            <person name="Mealey R.H."/>
            <person name="Knowles D.P."/>
            <person name="Brayton K.A."/>
        </authorList>
    </citation>
    <scope>NUCLEOTIDE SEQUENCE [LARGE SCALE GENOMIC DNA]</scope>
    <source>
        <strain evidence="5 6">WA</strain>
    </source>
</reference>
<evidence type="ECO:0000313" key="6">
    <source>
        <dbReference type="Proteomes" id="UP000031512"/>
    </source>
</evidence>
<dbReference type="InterPro" id="IPR011057">
    <property type="entry name" value="Mss4-like_sf"/>
</dbReference>
<evidence type="ECO:0000256" key="1">
    <source>
        <dbReference type="ARBA" id="ARBA00004496"/>
    </source>
</evidence>
<organism evidence="5 6">
    <name type="scientific">Theileria equi strain WA</name>
    <dbReference type="NCBI Taxonomy" id="1537102"/>
    <lineage>
        <taxon>Eukaryota</taxon>
        <taxon>Sar</taxon>
        <taxon>Alveolata</taxon>
        <taxon>Apicomplexa</taxon>
        <taxon>Aconoidasida</taxon>
        <taxon>Piroplasmida</taxon>
        <taxon>Theileriidae</taxon>
        <taxon>Theileria</taxon>
    </lineage>
</organism>
<dbReference type="Pfam" id="PF00838">
    <property type="entry name" value="TCTP"/>
    <property type="match status" value="1"/>
</dbReference>
<dbReference type="OrthoDB" id="10248936at2759"/>
<dbReference type="SUPFAM" id="SSF51316">
    <property type="entry name" value="Mss4-like"/>
    <property type="match status" value="1"/>
</dbReference>
<dbReference type="eggNOG" id="KOG1727">
    <property type="taxonomic scope" value="Eukaryota"/>
</dbReference>
<feature type="domain" description="TCTP" evidence="4">
    <location>
        <begin position="1"/>
        <end position="174"/>
    </location>
</feature>
<evidence type="ECO:0000256" key="3">
    <source>
        <dbReference type="PROSITE-ProRule" id="PRU01133"/>
    </source>
</evidence>
<sequence>MLVYTDLYSGDELCSDAYAHLAPFEQEELSSVAFEVKTSKVAKGNEDYGIACNDDEEGGSGVPADPNVEMVIDVVDAFRLQEIPMTKAEYTGYIKKYIKKLTATLEENGSDRVAVFKEGVSAFVKHVLANFGDFEFYIGESLDLEAGVVYAYYKGEEVSPRLVFLKDGLKEDRY</sequence>
<dbReference type="Proteomes" id="UP000031512">
    <property type="component" value="Chromosome 1"/>
</dbReference>
<comment type="similarity">
    <text evidence="3">Belongs to the TCTP family.</text>
</comment>
<evidence type="ECO:0000256" key="2">
    <source>
        <dbReference type="ARBA" id="ARBA00022837"/>
    </source>
</evidence>
<dbReference type="STRING" id="1537102.L0AZ87"/>
<keyword evidence="2" id="KW-0106">Calcium</keyword>
<dbReference type="InterPro" id="IPR034737">
    <property type="entry name" value="TCTP"/>
</dbReference>
<protein>
    <submittedName>
        <fullName evidence="5">Translationally controlled tumor protein, putative</fullName>
    </submittedName>
</protein>
<dbReference type="RefSeq" id="XP_004829997.1">
    <property type="nucleotide sequence ID" value="XM_004829940.1"/>
</dbReference>
<dbReference type="PRINTS" id="PR01653">
    <property type="entry name" value="TCTPROTEIN"/>
</dbReference>
<dbReference type="InterPro" id="IPR018105">
    <property type="entry name" value="Translational_control_tumour_p"/>
</dbReference>
<evidence type="ECO:0000259" key="4">
    <source>
        <dbReference type="PROSITE" id="PS51797"/>
    </source>
</evidence>
<dbReference type="AlphaFoldDB" id="L0AZ87"/>
<dbReference type="GeneID" id="15803530"/>
<dbReference type="PANTHER" id="PTHR11991:SF0">
    <property type="entry name" value="TRANSLATIONALLY-CONTROLLED TUMOR PROTEIN"/>
    <property type="match status" value="1"/>
</dbReference>
<evidence type="ECO:0000313" key="5">
    <source>
        <dbReference type="EMBL" id="AFZ80331.1"/>
    </source>
</evidence>
<dbReference type="PROSITE" id="PS51797">
    <property type="entry name" value="TCTP_3"/>
    <property type="match status" value="1"/>
</dbReference>
<dbReference type="GO" id="GO:0005737">
    <property type="term" value="C:cytoplasm"/>
    <property type="evidence" value="ECO:0007669"/>
    <property type="project" value="UniProtKB-SubCell"/>
</dbReference>
<comment type="subcellular location">
    <subcellularLocation>
        <location evidence="1">Cytoplasm</location>
    </subcellularLocation>
</comment>
<dbReference type="GO" id="GO:0005509">
    <property type="term" value="F:calcium ion binding"/>
    <property type="evidence" value="ECO:0007669"/>
    <property type="project" value="TreeGrafter"/>
</dbReference>
<dbReference type="PROSITE" id="PS01003">
    <property type="entry name" value="TCTP_2"/>
    <property type="match status" value="1"/>
</dbReference>
<gene>
    <name evidence="5" type="ORF">BEWA_031840</name>
</gene>
<dbReference type="PANTHER" id="PTHR11991">
    <property type="entry name" value="TRANSLATIONALLY CONTROLLED TUMOR PROTEIN-RELATED"/>
    <property type="match status" value="1"/>
</dbReference>
<proteinExistence type="inferred from homology"/>
<dbReference type="VEuPathDB" id="PiroplasmaDB:BEWA_031840"/>
<dbReference type="InterPro" id="IPR011323">
    <property type="entry name" value="Mss4/transl-control_tumour"/>
</dbReference>
<dbReference type="EMBL" id="CP001669">
    <property type="protein sequence ID" value="AFZ80331.1"/>
    <property type="molecule type" value="Genomic_DNA"/>
</dbReference>
<dbReference type="KEGG" id="beq:BEWA_031840"/>
<dbReference type="InterPro" id="IPR018103">
    <property type="entry name" value="Translation_control_tumour_CS"/>
</dbReference>
<name>L0AZ87_THEEQ</name>
<accession>L0AZ87</accession>
<dbReference type="Gene3D" id="2.170.150.10">
    <property type="entry name" value="Metal Binding Protein, Guanine Nucleotide Exchange Factor, Chain A"/>
    <property type="match status" value="1"/>
</dbReference>
<keyword evidence="6" id="KW-1185">Reference proteome</keyword>